<proteinExistence type="predicted"/>
<dbReference type="SUPFAM" id="SSF52833">
    <property type="entry name" value="Thioredoxin-like"/>
    <property type="match status" value="1"/>
</dbReference>
<dbReference type="RefSeq" id="WP_079643321.1">
    <property type="nucleotide sequence ID" value="NZ_FUZF01000010.1"/>
</dbReference>
<sequence length="168" mass="19305">MINGKLLMVKYLSHIRSLLLISVLFVTGTSLSQIKPISIAHVDSLLTNEPKPLLILLSTEWCQYCQMQKQQIRKNNKFLQKESLFHYVEFDAELKTPIQFQGKEYVFKPTGANVGTHELAVALNGPNKLAFPTWVLLDKNYQVLFRHGGVLRPQQINELLDTLEKERL</sequence>
<dbReference type="GO" id="GO:0016853">
    <property type="term" value="F:isomerase activity"/>
    <property type="evidence" value="ECO:0007669"/>
    <property type="project" value="UniProtKB-KW"/>
</dbReference>
<keyword evidence="2" id="KW-0413">Isomerase</keyword>
<dbReference type="STRING" id="1513896.SAMN05660841_02405"/>
<feature type="domain" description="Thioredoxin-like fold" evidence="1">
    <location>
        <begin position="49"/>
        <end position="160"/>
    </location>
</feature>
<dbReference type="Pfam" id="PF13098">
    <property type="entry name" value="Thioredoxin_2"/>
    <property type="match status" value="1"/>
</dbReference>
<reference evidence="3" key="1">
    <citation type="submission" date="2017-02" db="EMBL/GenBank/DDBJ databases">
        <authorList>
            <person name="Varghese N."/>
            <person name="Submissions S."/>
        </authorList>
    </citation>
    <scope>NUCLEOTIDE SEQUENCE [LARGE SCALE GENOMIC DNA]</scope>
    <source>
        <strain evidence="3">DSM 24091</strain>
    </source>
</reference>
<dbReference type="OrthoDB" id="9811036at2"/>
<organism evidence="2 3">
    <name type="scientific">Sphingobacterium nematocida</name>
    <dbReference type="NCBI Taxonomy" id="1513896"/>
    <lineage>
        <taxon>Bacteria</taxon>
        <taxon>Pseudomonadati</taxon>
        <taxon>Bacteroidota</taxon>
        <taxon>Sphingobacteriia</taxon>
        <taxon>Sphingobacteriales</taxon>
        <taxon>Sphingobacteriaceae</taxon>
        <taxon>Sphingobacterium</taxon>
    </lineage>
</organism>
<evidence type="ECO:0000313" key="3">
    <source>
        <dbReference type="Proteomes" id="UP000190150"/>
    </source>
</evidence>
<dbReference type="AlphaFoldDB" id="A0A1T5E838"/>
<dbReference type="InterPro" id="IPR036249">
    <property type="entry name" value="Thioredoxin-like_sf"/>
</dbReference>
<gene>
    <name evidence="2" type="ORF">SAMN05660841_02405</name>
</gene>
<evidence type="ECO:0000259" key="1">
    <source>
        <dbReference type="Pfam" id="PF13098"/>
    </source>
</evidence>
<dbReference type="InterPro" id="IPR012336">
    <property type="entry name" value="Thioredoxin-like_fold"/>
</dbReference>
<evidence type="ECO:0000313" key="2">
    <source>
        <dbReference type="EMBL" id="SKB79945.1"/>
    </source>
</evidence>
<dbReference type="EMBL" id="FUZF01000010">
    <property type="protein sequence ID" value="SKB79945.1"/>
    <property type="molecule type" value="Genomic_DNA"/>
</dbReference>
<dbReference type="Gene3D" id="3.40.30.10">
    <property type="entry name" value="Glutaredoxin"/>
    <property type="match status" value="1"/>
</dbReference>
<dbReference type="Proteomes" id="UP000190150">
    <property type="component" value="Unassembled WGS sequence"/>
</dbReference>
<protein>
    <submittedName>
        <fullName evidence="2">Thiol-disulfide isomerase or thioredoxin</fullName>
    </submittedName>
</protein>
<keyword evidence="3" id="KW-1185">Reference proteome</keyword>
<name>A0A1T5E838_9SPHI</name>
<accession>A0A1T5E838</accession>